<accession>B9M0J6</accession>
<dbReference type="GO" id="GO:0009244">
    <property type="term" value="P:lipopolysaccharide core region biosynthetic process"/>
    <property type="evidence" value="ECO:0007669"/>
    <property type="project" value="TreeGrafter"/>
</dbReference>
<reference evidence="3 4" key="1">
    <citation type="submission" date="2009-01" db="EMBL/GenBank/DDBJ databases">
        <title>Complete sequence of Geobacter sp. FRC-32.</title>
        <authorList>
            <consortium name="US DOE Joint Genome Institute"/>
            <person name="Lucas S."/>
            <person name="Copeland A."/>
            <person name="Lapidus A."/>
            <person name="Glavina del Rio T."/>
            <person name="Dalin E."/>
            <person name="Tice H."/>
            <person name="Bruce D."/>
            <person name="Goodwin L."/>
            <person name="Pitluck S."/>
            <person name="Saunders E."/>
            <person name="Brettin T."/>
            <person name="Detter J.C."/>
            <person name="Han C."/>
            <person name="Larimer F."/>
            <person name="Land M."/>
            <person name="Hauser L."/>
            <person name="Kyrpides N."/>
            <person name="Ovchinnikova G."/>
            <person name="Kostka J."/>
            <person name="Richardson P."/>
        </authorList>
    </citation>
    <scope>NUCLEOTIDE SEQUENCE [LARGE SCALE GENOMIC DNA]</scope>
    <source>
        <strain evidence="4">DSM 22248 / JCM 15807 / FRC-32</strain>
    </source>
</reference>
<dbReference type="Proteomes" id="UP000007721">
    <property type="component" value="Chromosome"/>
</dbReference>
<dbReference type="HOGENOM" id="CLU_038371_0_0_7"/>
<dbReference type="CAZy" id="GT9">
    <property type="family name" value="Glycosyltransferase Family 9"/>
</dbReference>
<keyword evidence="4" id="KW-1185">Reference proteome</keyword>
<dbReference type="InterPro" id="IPR002201">
    <property type="entry name" value="Glyco_trans_9"/>
</dbReference>
<dbReference type="EMBL" id="CP001390">
    <property type="protein sequence ID" value="ACM19033.1"/>
    <property type="molecule type" value="Genomic_DNA"/>
</dbReference>
<dbReference type="Gene3D" id="3.40.50.2000">
    <property type="entry name" value="Glycogen Phosphorylase B"/>
    <property type="match status" value="2"/>
</dbReference>
<dbReference type="STRING" id="316067.Geob_0668"/>
<dbReference type="Pfam" id="PF01075">
    <property type="entry name" value="Glyco_transf_9"/>
    <property type="match status" value="1"/>
</dbReference>
<name>B9M0J6_GEODF</name>
<dbReference type="PANTHER" id="PTHR30160:SF1">
    <property type="entry name" value="LIPOPOLYSACCHARIDE 1,2-N-ACETYLGLUCOSAMINETRANSFERASE-RELATED"/>
    <property type="match status" value="1"/>
</dbReference>
<dbReference type="SUPFAM" id="SSF53756">
    <property type="entry name" value="UDP-Glycosyltransferase/glycogen phosphorylase"/>
    <property type="match status" value="1"/>
</dbReference>
<dbReference type="GO" id="GO:0008713">
    <property type="term" value="F:ADP-heptose-lipopolysaccharide heptosyltransferase activity"/>
    <property type="evidence" value="ECO:0007669"/>
    <property type="project" value="TreeGrafter"/>
</dbReference>
<keyword evidence="2 3" id="KW-0808">Transferase</keyword>
<dbReference type="CDD" id="cd03789">
    <property type="entry name" value="GT9_LPS_heptosyltransferase"/>
    <property type="match status" value="1"/>
</dbReference>
<dbReference type="KEGG" id="geo:Geob_0668"/>
<proteinExistence type="predicted"/>
<dbReference type="AlphaFoldDB" id="B9M0J6"/>
<evidence type="ECO:0000313" key="4">
    <source>
        <dbReference type="Proteomes" id="UP000007721"/>
    </source>
</evidence>
<dbReference type="RefSeq" id="WP_012645762.1">
    <property type="nucleotide sequence ID" value="NC_011979.1"/>
</dbReference>
<dbReference type="InterPro" id="IPR051199">
    <property type="entry name" value="LPS_LOS_Heptosyltrfase"/>
</dbReference>
<organism evidence="3 4">
    <name type="scientific">Geotalea daltonii (strain DSM 22248 / JCM 15807 / FRC-32)</name>
    <name type="common">Geobacter daltonii</name>
    <dbReference type="NCBI Taxonomy" id="316067"/>
    <lineage>
        <taxon>Bacteria</taxon>
        <taxon>Pseudomonadati</taxon>
        <taxon>Thermodesulfobacteriota</taxon>
        <taxon>Desulfuromonadia</taxon>
        <taxon>Geobacterales</taxon>
        <taxon>Geobacteraceae</taxon>
        <taxon>Geotalea</taxon>
    </lineage>
</organism>
<evidence type="ECO:0000313" key="3">
    <source>
        <dbReference type="EMBL" id="ACM19033.1"/>
    </source>
</evidence>
<keyword evidence="1" id="KW-0328">Glycosyltransferase</keyword>
<dbReference type="OrthoDB" id="9768048at2"/>
<sequence length="326" mass="37323">MCTKILVIKLGYSETLDPEIGKVPSLGDVLRTTPILSALKERYPDSQITWLVSEHAEPLLYRNPYIDRLLIWDNFVPFQLMKEKFDVLINLEKIPGVCALTDMIDAWVKYGFRFETISGSYHAYEKGLDFISYIEGKHSGNDKRFWQQVLIEMLGVQWKGQEYVIGYVPNTEETFDVGLNFEVGAKWPVKGMPMAKWQQLEKLLVRHGYTVSWQEGRKNLFEYMNWINSCRLIISNDSLGMHLAFGFHKKVIGLFGPTDPSEVYFYTGGKLLRSSCRCSAMPCFDVRCRSGKECMAHFQTRNIAAAAAEILGAPLAHENTCYRIAN</sequence>
<dbReference type="GO" id="GO:0005829">
    <property type="term" value="C:cytosol"/>
    <property type="evidence" value="ECO:0007669"/>
    <property type="project" value="TreeGrafter"/>
</dbReference>
<protein>
    <submittedName>
        <fullName evidence="3">ADP-heptose--lipopolysaccharide heptosyltransferase</fullName>
    </submittedName>
</protein>
<gene>
    <name evidence="3" type="ordered locus">Geob_0668</name>
</gene>
<dbReference type="PANTHER" id="PTHR30160">
    <property type="entry name" value="TETRAACYLDISACCHARIDE 4'-KINASE-RELATED"/>
    <property type="match status" value="1"/>
</dbReference>
<evidence type="ECO:0000256" key="2">
    <source>
        <dbReference type="ARBA" id="ARBA00022679"/>
    </source>
</evidence>
<evidence type="ECO:0000256" key="1">
    <source>
        <dbReference type="ARBA" id="ARBA00022676"/>
    </source>
</evidence>
<dbReference type="eggNOG" id="COG0859">
    <property type="taxonomic scope" value="Bacteria"/>
</dbReference>